<organism evidence="1 2">
    <name type="scientific">Candidatus Nitrospira inopinata</name>
    <dbReference type="NCBI Taxonomy" id="1715989"/>
    <lineage>
        <taxon>Bacteria</taxon>
        <taxon>Pseudomonadati</taxon>
        <taxon>Nitrospirota</taxon>
        <taxon>Nitrospiria</taxon>
        <taxon>Nitrospirales</taxon>
        <taxon>Nitrospiraceae</taxon>
        <taxon>Nitrospira</taxon>
    </lineage>
</organism>
<dbReference type="EMBL" id="LN885086">
    <property type="protein sequence ID" value="CUQ67613.1"/>
    <property type="molecule type" value="Genomic_DNA"/>
</dbReference>
<dbReference type="Proteomes" id="UP000066284">
    <property type="component" value="Chromosome 1"/>
</dbReference>
<name>A0A0S4KW49_9BACT</name>
<dbReference type="KEGG" id="nio:NITINOP_2641"/>
<proteinExistence type="predicted"/>
<accession>A0A0S4KW49</accession>
<gene>
    <name evidence="1" type="ORF">NITINOP_2641</name>
</gene>
<reference evidence="2" key="1">
    <citation type="submission" date="2015-09" db="EMBL/GenBank/DDBJ databases">
        <authorList>
            <person name="Daims H."/>
        </authorList>
    </citation>
    <scope>NUCLEOTIDE SEQUENCE [LARGE SCALE GENOMIC DNA]</scope>
</reference>
<keyword evidence="2" id="KW-1185">Reference proteome</keyword>
<evidence type="ECO:0000313" key="1">
    <source>
        <dbReference type="EMBL" id="CUQ67613.1"/>
    </source>
</evidence>
<evidence type="ECO:0000313" key="2">
    <source>
        <dbReference type="Proteomes" id="UP000066284"/>
    </source>
</evidence>
<dbReference type="STRING" id="1715989.NITINOP_2641"/>
<sequence length="64" mass="7408">MRDYGDFYFFDSASTMLLCRAIGIHCENSENICRCGGRFLDSFPALMVAYRLFFLVDTHRNSLV</sequence>
<protein>
    <submittedName>
        <fullName evidence="1">Uncharacterized protein</fullName>
    </submittedName>
</protein>
<dbReference type="AlphaFoldDB" id="A0A0S4KW49"/>